<reference evidence="1 2" key="1">
    <citation type="journal article" date="2019" name="ISME J.">
        <title>Isolation and characterization of a thermophilic sulfur- and iron-reducing thaumarchaeote from a terrestrial acidic hot spring.</title>
        <authorList>
            <person name="Kato S."/>
            <person name="Itoh T."/>
            <person name="Yuki M."/>
            <person name="Nagamori M."/>
            <person name="Ohnishi M."/>
            <person name="Uematsu K."/>
            <person name="Suzuki K."/>
            <person name="Takashina T."/>
            <person name="Ohkuma M."/>
        </authorList>
    </citation>
    <scope>NUCLEOTIDE SEQUENCE [LARGE SCALE GENOMIC DNA]</scope>
    <source>
        <strain evidence="1 2">NAS-02</strain>
    </source>
</reference>
<name>A0A4P2VCU6_9ARCH</name>
<dbReference type="KEGG" id="ccai:NAS2_1047"/>
<sequence length="77" mass="8290">MIMKPLVKALMYSASKSKDNIMMAVATGSLDNGIFIVDPSTVYEFELGMMPARGAERIIPLNLDAPHQGHARGCLPG</sequence>
<proteinExistence type="predicted"/>
<protein>
    <submittedName>
        <fullName evidence="1">Uncharacterized protein</fullName>
    </submittedName>
</protein>
<gene>
    <name evidence="1" type="ORF">NAS2_1047</name>
</gene>
<evidence type="ECO:0000313" key="2">
    <source>
        <dbReference type="Proteomes" id="UP000509448"/>
    </source>
</evidence>
<keyword evidence="2" id="KW-1185">Reference proteome</keyword>
<dbReference type="EMBL" id="AP018732">
    <property type="protein sequence ID" value="BBE42436.1"/>
    <property type="molecule type" value="Genomic_DNA"/>
</dbReference>
<accession>A0A4P2VCU6</accession>
<organism evidence="1 2">
    <name type="scientific">Conexivisphaera calida</name>
    <dbReference type="NCBI Taxonomy" id="1874277"/>
    <lineage>
        <taxon>Archaea</taxon>
        <taxon>Nitrososphaerota</taxon>
        <taxon>Conexivisphaeria</taxon>
        <taxon>Conexivisphaerales</taxon>
        <taxon>Conexivisphaeraceae</taxon>
        <taxon>Conexivisphaera</taxon>
    </lineage>
</organism>
<dbReference type="AlphaFoldDB" id="A0A4P2VCU6"/>
<evidence type="ECO:0000313" key="1">
    <source>
        <dbReference type="EMBL" id="BBE42436.1"/>
    </source>
</evidence>
<dbReference type="Proteomes" id="UP000509448">
    <property type="component" value="Chromosome"/>
</dbReference>